<dbReference type="PRINTS" id="PR00039">
    <property type="entry name" value="HTHLYSR"/>
</dbReference>
<dbReference type="InterPro" id="IPR050950">
    <property type="entry name" value="HTH-type_LysR_regulators"/>
</dbReference>
<dbReference type="Proteomes" id="UP000241771">
    <property type="component" value="Unassembled WGS sequence"/>
</dbReference>
<proteinExistence type="inferred from homology"/>
<dbReference type="PANTHER" id="PTHR30419">
    <property type="entry name" value="HTH-TYPE TRANSCRIPTIONAL REGULATOR YBHD"/>
    <property type="match status" value="1"/>
</dbReference>
<dbReference type="EMBL" id="PYMA01000015">
    <property type="protein sequence ID" value="PSW17225.1"/>
    <property type="molecule type" value="Genomic_DNA"/>
</dbReference>
<dbReference type="InterPro" id="IPR036390">
    <property type="entry name" value="WH_DNA-bd_sf"/>
</dbReference>
<dbReference type="RefSeq" id="WP_036828393.1">
    <property type="nucleotide sequence ID" value="NZ_PYMA01000015.1"/>
</dbReference>
<feature type="domain" description="HTH lysR-type" evidence="5">
    <location>
        <begin position="1"/>
        <end position="60"/>
    </location>
</feature>
<gene>
    <name evidence="6" type="ORF">C9I98_19655</name>
</gene>
<keyword evidence="7" id="KW-1185">Reference proteome</keyword>
<dbReference type="SUPFAM" id="SSF46785">
    <property type="entry name" value="Winged helix' DNA-binding domain"/>
    <property type="match status" value="1"/>
</dbReference>
<dbReference type="Pfam" id="PF03466">
    <property type="entry name" value="LysR_substrate"/>
    <property type="match status" value="1"/>
</dbReference>
<name>A0A2T3NND7_9GAMM</name>
<dbReference type="Gene3D" id="1.10.10.10">
    <property type="entry name" value="Winged helix-like DNA-binding domain superfamily/Winged helix DNA-binding domain"/>
    <property type="match status" value="1"/>
</dbReference>
<keyword evidence="4" id="KW-0804">Transcription</keyword>
<dbReference type="InterPro" id="IPR005119">
    <property type="entry name" value="LysR_subst-bd"/>
</dbReference>
<comment type="similarity">
    <text evidence="1">Belongs to the LysR transcriptional regulatory family.</text>
</comment>
<dbReference type="InterPro" id="IPR000847">
    <property type="entry name" value="LysR_HTH_N"/>
</dbReference>
<evidence type="ECO:0000256" key="1">
    <source>
        <dbReference type="ARBA" id="ARBA00009437"/>
    </source>
</evidence>
<dbReference type="PROSITE" id="PS50931">
    <property type="entry name" value="HTH_LYSR"/>
    <property type="match status" value="1"/>
</dbReference>
<protein>
    <submittedName>
        <fullName evidence="6">LysR family transcriptional regulator</fullName>
    </submittedName>
</protein>
<dbReference type="PANTHER" id="PTHR30419:SF8">
    <property type="entry name" value="NITROGEN ASSIMILATION TRANSCRIPTIONAL ACTIVATOR-RELATED"/>
    <property type="match status" value="1"/>
</dbReference>
<dbReference type="GO" id="GO:0003700">
    <property type="term" value="F:DNA-binding transcription factor activity"/>
    <property type="evidence" value="ECO:0007669"/>
    <property type="project" value="InterPro"/>
</dbReference>
<dbReference type="CDD" id="cd08440">
    <property type="entry name" value="PBP2_LTTR_like_4"/>
    <property type="match status" value="1"/>
</dbReference>
<dbReference type="AlphaFoldDB" id="A0A2T3NND7"/>
<evidence type="ECO:0000256" key="3">
    <source>
        <dbReference type="ARBA" id="ARBA00023125"/>
    </source>
</evidence>
<dbReference type="InterPro" id="IPR036388">
    <property type="entry name" value="WH-like_DNA-bd_sf"/>
</dbReference>
<reference evidence="6 7" key="1">
    <citation type="submission" date="2018-01" db="EMBL/GenBank/DDBJ databases">
        <title>Whole genome sequencing of Histamine producing bacteria.</title>
        <authorList>
            <person name="Butler K."/>
        </authorList>
    </citation>
    <scope>NUCLEOTIDE SEQUENCE [LARGE SCALE GENOMIC DNA]</scope>
    <source>
        <strain evidence="6 7">DSM 100436</strain>
    </source>
</reference>
<dbReference type="SUPFAM" id="SSF53850">
    <property type="entry name" value="Periplasmic binding protein-like II"/>
    <property type="match status" value="1"/>
</dbReference>
<organism evidence="6 7">
    <name type="scientific">Photobacterium sanctipauli</name>
    <dbReference type="NCBI Taxonomy" id="1342794"/>
    <lineage>
        <taxon>Bacteria</taxon>
        <taxon>Pseudomonadati</taxon>
        <taxon>Pseudomonadota</taxon>
        <taxon>Gammaproteobacteria</taxon>
        <taxon>Vibrionales</taxon>
        <taxon>Vibrionaceae</taxon>
        <taxon>Photobacterium</taxon>
    </lineage>
</organism>
<keyword evidence="2" id="KW-0805">Transcription regulation</keyword>
<evidence type="ECO:0000256" key="4">
    <source>
        <dbReference type="ARBA" id="ARBA00023163"/>
    </source>
</evidence>
<evidence type="ECO:0000259" key="5">
    <source>
        <dbReference type="PROSITE" id="PS50931"/>
    </source>
</evidence>
<keyword evidence="3" id="KW-0238">DNA-binding</keyword>
<dbReference type="Gene3D" id="3.40.190.290">
    <property type="match status" value="1"/>
</dbReference>
<accession>A0A2T3NND7</accession>
<sequence>MNISSRQLQAFLAVAHHESFTEAAEQLHLTQPSLSNQIRQLEAMLRVELFERTTRRVVLSDAGRVFLPTAEKVLNRLTGGVSDMHEFAAGTMGKVTFAALLTVGASLVPVAMFEFQRRNPKIVLEYIEESDEPIYQQVLNGDLDFGIGAPPSNQQDVEFIPIYKDYLHFVCSPEHPLAEQAEVSWQQIVQYPFIAMKGGMSMRHLMEKGFALTNTPLRPVQTATYQSTILGMVACGIGVSVLPSSLKIMFKRNDVRIIPITESLYRDIGLIIPTKKELSIAAKEFISVFRQVVDDNNQLLPSSD</sequence>
<dbReference type="GO" id="GO:0005829">
    <property type="term" value="C:cytosol"/>
    <property type="evidence" value="ECO:0007669"/>
    <property type="project" value="TreeGrafter"/>
</dbReference>
<evidence type="ECO:0000256" key="2">
    <source>
        <dbReference type="ARBA" id="ARBA00023015"/>
    </source>
</evidence>
<dbReference type="GO" id="GO:0003677">
    <property type="term" value="F:DNA binding"/>
    <property type="evidence" value="ECO:0007669"/>
    <property type="project" value="UniProtKB-KW"/>
</dbReference>
<dbReference type="FunFam" id="1.10.10.10:FF:000001">
    <property type="entry name" value="LysR family transcriptional regulator"/>
    <property type="match status" value="1"/>
</dbReference>
<evidence type="ECO:0000313" key="7">
    <source>
        <dbReference type="Proteomes" id="UP000241771"/>
    </source>
</evidence>
<comment type="caution">
    <text evidence="6">The sequence shown here is derived from an EMBL/GenBank/DDBJ whole genome shotgun (WGS) entry which is preliminary data.</text>
</comment>
<evidence type="ECO:0000313" key="6">
    <source>
        <dbReference type="EMBL" id="PSW17225.1"/>
    </source>
</evidence>
<dbReference type="Pfam" id="PF00126">
    <property type="entry name" value="HTH_1"/>
    <property type="match status" value="1"/>
</dbReference>